<dbReference type="Gene3D" id="1.20.1250.20">
    <property type="entry name" value="MFS general substrate transporter like domains"/>
    <property type="match status" value="2"/>
</dbReference>
<feature type="transmembrane region" description="Helical" evidence="6">
    <location>
        <begin position="319"/>
        <end position="336"/>
    </location>
</feature>
<evidence type="ECO:0000259" key="7">
    <source>
        <dbReference type="PROSITE" id="PS50850"/>
    </source>
</evidence>
<feature type="transmembrane region" description="Helical" evidence="6">
    <location>
        <begin position="142"/>
        <end position="164"/>
    </location>
</feature>
<sequence length="421" mass="46052">MKIAKPFSEGRPALYAWLVVVMLCLVGCLNYLDRMMITTMRSSIVAAIPMSETQFGLLTSVFLWVYGLLSPVAGFLADRFSRSKVIIISLLVWSLVTWLTSHAVTFEQLLATRALMGISEACYIPAALALIMDYHPEKTKSLATGIHMGGVMFGQSLGFIGGWLAENHSWNFAFKVFGGFGIVYAMVLALTLRDSQSAIQKSSGDINKPGGFAGAIRKLLRTRSYLFAILYWGLISIVGWLVVAWLPTYFKEHFALSQSMAGVYSTGYFHSASLAGVLLGGFLADRWSRHNPRARVLVPLYGLLIGAPAIFLASNTAVLSVAIGCFMLYALTRTFTDANMMPILSMIVDARYRATAYGILNMFSCIVGGLGIYAGGMLRDADVALSAMFKVAAGLMLVCVVVLRYIRTEPVENQVLNQIEK</sequence>
<protein>
    <submittedName>
        <fullName evidence="8">Putative MFS family arabinose efflux permease</fullName>
    </submittedName>
</protein>
<evidence type="ECO:0000313" key="9">
    <source>
        <dbReference type="Proteomes" id="UP000241964"/>
    </source>
</evidence>
<feature type="domain" description="Major facilitator superfamily (MFS) profile" evidence="7">
    <location>
        <begin position="19"/>
        <end position="411"/>
    </location>
</feature>
<comment type="subcellular location">
    <subcellularLocation>
        <location evidence="1">Membrane</location>
        <topology evidence="1">Multi-pass membrane protein</topology>
    </subcellularLocation>
</comment>
<feature type="transmembrane region" description="Helical" evidence="6">
    <location>
        <begin position="170"/>
        <end position="192"/>
    </location>
</feature>
<feature type="transmembrane region" description="Helical" evidence="6">
    <location>
        <begin position="12"/>
        <end position="32"/>
    </location>
</feature>
<evidence type="ECO:0000256" key="4">
    <source>
        <dbReference type="ARBA" id="ARBA00022989"/>
    </source>
</evidence>
<dbReference type="SUPFAM" id="SSF103473">
    <property type="entry name" value="MFS general substrate transporter"/>
    <property type="match status" value="1"/>
</dbReference>
<name>A0A2P8GB14_9BACT</name>
<feature type="transmembrane region" description="Helical" evidence="6">
    <location>
        <begin position="356"/>
        <end position="375"/>
    </location>
</feature>
<keyword evidence="4 6" id="KW-1133">Transmembrane helix</keyword>
<dbReference type="Proteomes" id="UP000241964">
    <property type="component" value="Unassembled WGS sequence"/>
</dbReference>
<dbReference type="OrthoDB" id="9815624at2"/>
<feature type="transmembrane region" description="Helical" evidence="6">
    <location>
        <begin position="55"/>
        <end position="76"/>
    </location>
</feature>
<dbReference type="RefSeq" id="WP_106594532.1">
    <property type="nucleotide sequence ID" value="NZ_PYAS01000003.1"/>
</dbReference>
<dbReference type="InterPro" id="IPR011701">
    <property type="entry name" value="MFS"/>
</dbReference>
<evidence type="ECO:0000256" key="5">
    <source>
        <dbReference type="ARBA" id="ARBA00023136"/>
    </source>
</evidence>
<feature type="transmembrane region" description="Helical" evidence="6">
    <location>
        <begin position="110"/>
        <end position="130"/>
    </location>
</feature>
<dbReference type="GO" id="GO:0022857">
    <property type="term" value="F:transmembrane transporter activity"/>
    <property type="evidence" value="ECO:0007669"/>
    <property type="project" value="InterPro"/>
</dbReference>
<dbReference type="PANTHER" id="PTHR23505:SF79">
    <property type="entry name" value="PROTEIN SPINSTER"/>
    <property type="match status" value="1"/>
</dbReference>
<keyword evidence="3 6" id="KW-0812">Transmembrane</keyword>
<dbReference type="InterPro" id="IPR020846">
    <property type="entry name" value="MFS_dom"/>
</dbReference>
<dbReference type="GO" id="GO:0016020">
    <property type="term" value="C:membrane"/>
    <property type="evidence" value="ECO:0007669"/>
    <property type="project" value="UniProtKB-SubCell"/>
</dbReference>
<dbReference type="PROSITE" id="PS50850">
    <property type="entry name" value="MFS"/>
    <property type="match status" value="1"/>
</dbReference>
<feature type="transmembrane region" description="Helical" evidence="6">
    <location>
        <begin position="296"/>
        <end position="313"/>
    </location>
</feature>
<keyword evidence="5 6" id="KW-0472">Membrane</keyword>
<dbReference type="PANTHER" id="PTHR23505">
    <property type="entry name" value="SPINSTER"/>
    <property type="match status" value="1"/>
</dbReference>
<evidence type="ECO:0000313" key="8">
    <source>
        <dbReference type="EMBL" id="PSL31153.1"/>
    </source>
</evidence>
<reference evidence="8 9" key="1">
    <citation type="submission" date="2018-03" db="EMBL/GenBank/DDBJ databases">
        <title>Genomic Encyclopedia of Archaeal and Bacterial Type Strains, Phase II (KMG-II): from individual species to whole genera.</title>
        <authorList>
            <person name="Goeker M."/>
        </authorList>
    </citation>
    <scope>NUCLEOTIDE SEQUENCE [LARGE SCALE GENOMIC DNA]</scope>
    <source>
        <strain evidence="8 9">DSM 29057</strain>
    </source>
</reference>
<evidence type="ECO:0000256" key="1">
    <source>
        <dbReference type="ARBA" id="ARBA00004141"/>
    </source>
</evidence>
<comment type="caution">
    <text evidence="8">The sequence shown here is derived from an EMBL/GenBank/DDBJ whole genome shotgun (WGS) entry which is preliminary data.</text>
</comment>
<gene>
    <name evidence="8" type="ORF">CLV60_10319</name>
</gene>
<evidence type="ECO:0000256" key="6">
    <source>
        <dbReference type="SAM" id="Phobius"/>
    </source>
</evidence>
<feature type="transmembrane region" description="Helical" evidence="6">
    <location>
        <begin position="85"/>
        <end position="104"/>
    </location>
</feature>
<evidence type="ECO:0000256" key="2">
    <source>
        <dbReference type="ARBA" id="ARBA00022448"/>
    </source>
</evidence>
<dbReference type="InterPro" id="IPR044770">
    <property type="entry name" value="MFS_spinster-like"/>
</dbReference>
<proteinExistence type="predicted"/>
<dbReference type="InterPro" id="IPR036259">
    <property type="entry name" value="MFS_trans_sf"/>
</dbReference>
<dbReference type="Pfam" id="PF07690">
    <property type="entry name" value="MFS_1"/>
    <property type="match status" value="1"/>
</dbReference>
<keyword evidence="2" id="KW-0813">Transport</keyword>
<accession>A0A2P8GB14</accession>
<keyword evidence="9" id="KW-1185">Reference proteome</keyword>
<dbReference type="EMBL" id="PYAS01000003">
    <property type="protein sequence ID" value="PSL31153.1"/>
    <property type="molecule type" value="Genomic_DNA"/>
</dbReference>
<feature type="transmembrane region" description="Helical" evidence="6">
    <location>
        <begin position="225"/>
        <end position="247"/>
    </location>
</feature>
<feature type="transmembrane region" description="Helical" evidence="6">
    <location>
        <begin position="267"/>
        <end position="284"/>
    </location>
</feature>
<evidence type="ECO:0000256" key="3">
    <source>
        <dbReference type="ARBA" id="ARBA00022692"/>
    </source>
</evidence>
<feature type="transmembrane region" description="Helical" evidence="6">
    <location>
        <begin position="387"/>
        <end position="406"/>
    </location>
</feature>
<organism evidence="8 9">
    <name type="scientific">Dyadobacter jiangsuensis</name>
    <dbReference type="NCBI Taxonomy" id="1591085"/>
    <lineage>
        <taxon>Bacteria</taxon>
        <taxon>Pseudomonadati</taxon>
        <taxon>Bacteroidota</taxon>
        <taxon>Cytophagia</taxon>
        <taxon>Cytophagales</taxon>
        <taxon>Spirosomataceae</taxon>
        <taxon>Dyadobacter</taxon>
    </lineage>
</organism>
<dbReference type="AlphaFoldDB" id="A0A2P8GB14"/>